<dbReference type="GO" id="GO:1990351">
    <property type="term" value="C:transporter complex"/>
    <property type="evidence" value="ECO:0007669"/>
    <property type="project" value="TreeGrafter"/>
</dbReference>
<evidence type="ECO:0000256" key="1">
    <source>
        <dbReference type="SAM" id="MobiDB-lite"/>
    </source>
</evidence>
<name>A0A1H1WGD3_MUCMA</name>
<proteinExistence type="predicted"/>
<feature type="region of interest" description="Disordered" evidence="1">
    <location>
        <begin position="39"/>
        <end position="58"/>
    </location>
</feature>
<dbReference type="PANTHER" id="PTHR30189">
    <property type="entry name" value="LPS-ASSEMBLY PROTEIN"/>
    <property type="match status" value="1"/>
</dbReference>
<protein>
    <submittedName>
        <fullName evidence="3">LPS assembly outer membrane protein LptD (Organic solvent tolerance protein OstA)</fullName>
    </submittedName>
</protein>
<dbReference type="RefSeq" id="WP_232009431.1">
    <property type="nucleotide sequence ID" value="NZ_LT629740.1"/>
</dbReference>
<dbReference type="Proteomes" id="UP000199679">
    <property type="component" value="Chromosome I"/>
</dbReference>
<sequence length="898" mass="100850">MASPKKGKYNYHRPLTDTIIKLDSIKDKKLLRIKDTVSTKGTKSNNTKGIIGKSDTSSKKGKNELAAEIKGNADDSTIVDKVHNILYFYGRARVKYEDVEMDADYIRVDQKNHLIFASGSIDPRTHRYIGRPITKQGKDKPVESDSLLFNYETKKGKVYNPASEQGGNYISGGQVKKLNEDEAAYRNVLFSTCDKPFPETDFGIVITKGIGEKKRIISGPAYLEIEGVPIPLAVPFAFFPKPDTRTSGVILPTFGEDQKLGFYIKDLGYYIALNDYVDMTTQGTFYAKGSYDLNETVHYLSRYEYSGNLSLSYGSHNYGLQGDPPTKDFNITWSHSQNSNASPGSTFSASVNAGTSTFYQNNPAYSNYNLQALTQNNLSSSIAYGRVWAGTPFNLTVSLSHSQDLTAKTVTLNLPTFNFNMSTLSPFDSKDRVGPQKWYQKITVGYSLQGTNNINAIPESELFQGNTLFKKMQNGLEHQIPIGFNQTLLKYFQFSATANYTERWYFQSIKEQYNRDNLIDPTLPTIDTVGGFKRSGEYNLSAGFSTKVYGTMNFKKSKLKAIRTVMTPSISFQYKPDFSDPSYGYYKTIVSNATIPYPATYTTYSIFQNGVYGYPSAGRQAGLNFSLDNTIEAKVKAKATDTSNTDKHVKILDGLTFSTFYNFAADSFRLSPISFSGHTAILHQKVNISFSGVFNPYESKLMDSISNGVIQKYSHEIDRFTWQDGKLPSLQSFSISASGSLNSTSFHPHNTTQAPVGSNMQNMTPQQQDRLALLNSDPSAYVDFNIPWNISFNYSFTYNNNVTNTNTTNTMMISGDFNLTPKWKIQYSTNYDLKARALSSATSFSIYRDLHCWDLSIQWLPFGYYKSYNVTLRVKSTILQDLKLSKKSDYTSSSYFNQ</sequence>
<dbReference type="GO" id="GO:0009279">
    <property type="term" value="C:cell outer membrane"/>
    <property type="evidence" value="ECO:0007669"/>
    <property type="project" value="TreeGrafter"/>
</dbReference>
<dbReference type="EMBL" id="LT629740">
    <property type="protein sequence ID" value="SDS96125.1"/>
    <property type="molecule type" value="Genomic_DNA"/>
</dbReference>
<reference evidence="3 4" key="1">
    <citation type="submission" date="2016-10" db="EMBL/GenBank/DDBJ databases">
        <authorList>
            <person name="de Groot N.N."/>
        </authorList>
    </citation>
    <scope>NUCLEOTIDE SEQUENCE [LARGE SCALE GENOMIC DNA]</scope>
    <source>
        <strain evidence="3 4">MP1X4</strain>
    </source>
</reference>
<organism evidence="3 4">
    <name type="scientific">Mucilaginibacter mallensis</name>
    <dbReference type="NCBI Taxonomy" id="652787"/>
    <lineage>
        <taxon>Bacteria</taxon>
        <taxon>Pseudomonadati</taxon>
        <taxon>Bacteroidota</taxon>
        <taxon>Sphingobacteriia</taxon>
        <taxon>Sphingobacteriales</taxon>
        <taxon>Sphingobacteriaceae</taxon>
        <taxon>Mucilaginibacter</taxon>
    </lineage>
</organism>
<evidence type="ECO:0000313" key="3">
    <source>
        <dbReference type="EMBL" id="SDS96125.1"/>
    </source>
</evidence>
<gene>
    <name evidence="3" type="ORF">SAMN05216490_2182</name>
</gene>
<dbReference type="STRING" id="652787.SAMN05216490_2182"/>
<dbReference type="InterPro" id="IPR045659">
    <property type="entry name" value="LptD_2"/>
</dbReference>
<dbReference type="InterPro" id="IPR050218">
    <property type="entry name" value="LptD"/>
</dbReference>
<evidence type="ECO:0000313" key="4">
    <source>
        <dbReference type="Proteomes" id="UP000199679"/>
    </source>
</evidence>
<dbReference type="PANTHER" id="PTHR30189:SF1">
    <property type="entry name" value="LPS-ASSEMBLY PROTEIN LPTD"/>
    <property type="match status" value="1"/>
</dbReference>
<keyword evidence="4" id="KW-1185">Reference proteome</keyword>
<dbReference type="AlphaFoldDB" id="A0A1H1WGD3"/>
<accession>A0A1H1WGD3</accession>
<dbReference type="Pfam" id="PF19838">
    <property type="entry name" value="LptD_2"/>
    <property type="match status" value="1"/>
</dbReference>
<feature type="domain" description="LPS-assembly protein LptD central" evidence="2">
    <location>
        <begin position="216"/>
        <end position="697"/>
    </location>
</feature>
<feature type="compositionally biased region" description="Polar residues" evidence="1">
    <location>
        <begin position="39"/>
        <end position="48"/>
    </location>
</feature>
<evidence type="ECO:0000259" key="2">
    <source>
        <dbReference type="Pfam" id="PF19838"/>
    </source>
</evidence>